<dbReference type="InterPro" id="IPR022409">
    <property type="entry name" value="PKD/Chitinase_dom"/>
</dbReference>
<dbReference type="InterPro" id="IPR006626">
    <property type="entry name" value="PbH1"/>
</dbReference>
<dbReference type="GO" id="GO:0046872">
    <property type="term" value="F:metal ion binding"/>
    <property type="evidence" value="ECO:0007669"/>
    <property type="project" value="UniProtKB-KW"/>
</dbReference>
<accession>A0A1C4VN78</accession>
<dbReference type="InterPro" id="IPR000601">
    <property type="entry name" value="PKD_dom"/>
</dbReference>
<dbReference type="InterPro" id="IPR052052">
    <property type="entry name" value="Polysaccharide_Lyase_9"/>
</dbReference>
<dbReference type="Gene3D" id="2.60.40.10">
    <property type="entry name" value="Immunoglobulins"/>
    <property type="match status" value="1"/>
</dbReference>
<dbReference type="GO" id="GO:0005975">
    <property type="term" value="P:carbohydrate metabolic process"/>
    <property type="evidence" value="ECO:0007669"/>
    <property type="project" value="UniProtKB-ARBA"/>
</dbReference>
<evidence type="ECO:0000256" key="7">
    <source>
        <dbReference type="ARBA" id="ARBA00023239"/>
    </source>
</evidence>
<dbReference type="InterPro" id="IPR012334">
    <property type="entry name" value="Pectin_lyas_fold"/>
</dbReference>
<dbReference type="InterPro" id="IPR013783">
    <property type="entry name" value="Ig-like_fold"/>
</dbReference>
<evidence type="ECO:0000313" key="12">
    <source>
        <dbReference type="EMBL" id="SCE85447.1"/>
    </source>
</evidence>
<evidence type="ECO:0000313" key="13">
    <source>
        <dbReference type="Proteomes" id="UP000199504"/>
    </source>
</evidence>
<evidence type="ECO:0000256" key="9">
    <source>
        <dbReference type="SAM" id="MobiDB-lite"/>
    </source>
</evidence>
<sequence>MRKTPLAGLAALTLAGGTLLSGSPAQAAEASTLYVAQGSAACSDTGPGTQEQPYCTIGAAAGVVAAGQTVEVAGGLYRERVTIGSSGTSGQPITFRGQNVQLYGATAGITVDGQHDVRILGFQAVSVSAAPALDLRDSSAVTVDGMRFNMPGGATVPAVRLSAVAASSLTKLSVYGSPLVNGIALDATTSGVTLTGSTVGGSSNYDKTPDSFGIRVAGARNTIVNNTVAGFSDAAVEIEPGATGTVVANNAISGGAGYGIRNRAGTGTAITNNTVGARCRDGIRVEGASAGVSVQNNVLRYNGVTWSNSCHYASQQGTEVAVHDEAVTDTVVDYNNTIHGSLPSKDYSWGGVLMDLATLRTRTGQGAHDRSGFYPPGGDADSANSAAPGYQATDRRGTPRVDDPDVANTGAGPITYADRGATELLRLSTAVFSTTLDLGVRSVTVDASGSTRGSYPIASYRFDFGDGTVVTQASPVATHRYATVGDYRIYLTVVPTAGPTSSYSRYVSVLRRISTVSLLSAANLRYVQPTWAGADASRFGVDSTDKFDIADAGNGQVAILSQKNRRYLRTDDITMWLDSSSVRAEERFTISTNADGTISLRYAATGRYVSVANSGGLYPNKTTIGIAEKFYRVGVNDANSWFKAKVNSRYVTAPYAGQSWLIANRSTVSTAERFDLVNLGGGRWALFSRANNHFVTAESAGAKPLIAARTTVGLWERFTVVHNSDGTVSLRAAANNRYVSADSAGAKSLIANRTAVGLWEKFTLG</sequence>
<dbReference type="CDD" id="cd00257">
    <property type="entry name" value="beta-trefoil_FSCN-like"/>
    <property type="match status" value="2"/>
</dbReference>
<gene>
    <name evidence="12" type="ORF">GA0070564_1011330</name>
</gene>
<keyword evidence="7" id="KW-0456">Lyase</keyword>
<evidence type="ECO:0000256" key="5">
    <source>
        <dbReference type="ARBA" id="ARBA00022729"/>
    </source>
</evidence>
<dbReference type="CDD" id="cd00146">
    <property type="entry name" value="PKD"/>
    <property type="match status" value="1"/>
</dbReference>
<dbReference type="Gene3D" id="2.160.20.10">
    <property type="entry name" value="Single-stranded right-handed beta-helix, Pectin lyase-like"/>
    <property type="match status" value="1"/>
</dbReference>
<dbReference type="PROSITE" id="PS50093">
    <property type="entry name" value="PKD"/>
    <property type="match status" value="1"/>
</dbReference>
<evidence type="ECO:0000256" key="8">
    <source>
        <dbReference type="ARBA" id="ARBA00038263"/>
    </source>
</evidence>
<dbReference type="InterPro" id="IPR035986">
    <property type="entry name" value="PKD_dom_sf"/>
</dbReference>
<keyword evidence="6" id="KW-0106">Calcium</keyword>
<evidence type="ECO:0000256" key="6">
    <source>
        <dbReference type="ARBA" id="ARBA00022837"/>
    </source>
</evidence>
<keyword evidence="5 10" id="KW-0732">Signal</keyword>
<protein>
    <submittedName>
        <fullName evidence="12">PKD domain-containing protein</fullName>
    </submittedName>
</protein>
<dbReference type="EMBL" id="FMCX01000001">
    <property type="protein sequence ID" value="SCE85447.1"/>
    <property type="molecule type" value="Genomic_DNA"/>
</dbReference>
<keyword evidence="3" id="KW-0964">Secreted</keyword>
<feature type="region of interest" description="Disordered" evidence="9">
    <location>
        <begin position="365"/>
        <end position="413"/>
    </location>
</feature>
<evidence type="ECO:0000259" key="11">
    <source>
        <dbReference type="PROSITE" id="PS50093"/>
    </source>
</evidence>
<reference evidence="13" key="1">
    <citation type="submission" date="2016-06" db="EMBL/GenBank/DDBJ databases">
        <authorList>
            <person name="Varghese N."/>
            <person name="Submissions Spin"/>
        </authorList>
    </citation>
    <scope>NUCLEOTIDE SEQUENCE [LARGE SCALE GENOMIC DNA]</scope>
    <source>
        <strain evidence="13">DSM 44830</strain>
    </source>
</reference>
<dbReference type="AlphaFoldDB" id="A0A1C4VN78"/>
<dbReference type="PANTHER" id="PTHR40088">
    <property type="entry name" value="PECTATE LYASE (EUROFUNG)"/>
    <property type="match status" value="1"/>
</dbReference>
<feature type="signal peptide" evidence="10">
    <location>
        <begin position="1"/>
        <end position="27"/>
    </location>
</feature>
<keyword evidence="13" id="KW-1185">Reference proteome</keyword>
<dbReference type="GO" id="GO:0005576">
    <property type="term" value="C:extracellular region"/>
    <property type="evidence" value="ECO:0007669"/>
    <property type="project" value="UniProtKB-SubCell"/>
</dbReference>
<evidence type="ECO:0000256" key="2">
    <source>
        <dbReference type="ARBA" id="ARBA00004613"/>
    </source>
</evidence>
<comment type="cofactor">
    <cofactor evidence="1">
        <name>Ca(2+)</name>
        <dbReference type="ChEBI" id="CHEBI:29108"/>
    </cofactor>
</comment>
<dbReference type="OrthoDB" id="226690at2"/>
<dbReference type="Pfam" id="PF13229">
    <property type="entry name" value="Beta_helix"/>
    <property type="match status" value="1"/>
</dbReference>
<evidence type="ECO:0000256" key="4">
    <source>
        <dbReference type="ARBA" id="ARBA00022723"/>
    </source>
</evidence>
<keyword evidence="4" id="KW-0479">Metal-binding</keyword>
<name>A0A1C4VN78_9ACTN</name>
<feature type="compositionally biased region" description="Basic and acidic residues" evidence="9">
    <location>
        <begin position="393"/>
        <end position="403"/>
    </location>
</feature>
<dbReference type="SMART" id="SM00089">
    <property type="entry name" value="PKD"/>
    <property type="match status" value="1"/>
</dbReference>
<dbReference type="STRING" id="262898.GA0070564_1011330"/>
<dbReference type="PANTHER" id="PTHR40088:SF1">
    <property type="entry name" value="PECTATE LYASE PEL9"/>
    <property type="match status" value="1"/>
</dbReference>
<feature type="chain" id="PRO_5008706098" evidence="10">
    <location>
        <begin position="28"/>
        <end position="765"/>
    </location>
</feature>
<comment type="similarity">
    <text evidence="8">Belongs to the polysaccharide lyase 9 family.</text>
</comment>
<dbReference type="InterPro" id="IPR011050">
    <property type="entry name" value="Pectin_lyase_fold/virulence"/>
</dbReference>
<dbReference type="InterPro" id="IPR039448">
    <property type="entry name" value="Beta_helix"/>
</dbReference>
<dbReference type="SMART" id="SM00710">
    <property type="entry name" value="PbH1"/>
    <property type="match status" value="5"/>
</dbReference>
<comment type="subcellular location">
    <subcellularLocation>
        <location evidence="2">Secreted</location>
    </subcellularLocation>
</comment>
<evidence type="ECO:0000256" key="3">
    <source>
        <dbReference type="ARBA" id="ARBA00022525"/>
    </source>
</evidence>
<dbReference type="RefSeq" id="WP_091603892.1">
    <property type="nucleotide sequence ID" value="NZ_FMCX01000001.1"/>
</dbReference>
<dbReference type="Gene3D" id="2.80.10.50">
    <property type="match status" value="2"/>
</dbReference>
<evidence type="ECO:0000256" key="1">
    <source>
        <dbReference type="ARBA" id="ARBA00001913"/>
    </source>
</evidence>
<evidence type="ECO:0000256" key="10">
    <source>
        <dbReference type="SAM" id="SignalP"/>
    </source>
</evidence>
<dbReference type="GO" id="GO:0016837">
    <property type="term" value="F:carbon-oxygen lyase activity, acting on polysaccharides"/>
    <property type="evidence" value="ECO:0007669"/>
    <property type="project" value="TreeGrafter"/>
</dbReference>
<proteinExistence type="inferred from homology"/>
<dbReference type="Pfam" id="PF18911">
    <property type="entry name" value="PKD_4"/>
    <property type="match status" value="1"/>
</dbReference>
<dbReference type="SUPFAM" id="SSF50405">
    <property type="entry name" value="Actin-crosslinking proteins"/>
    <property type="match status" value="2"/>
</dbReference>
<dbReference type="Proteomes" id="UP000199504">
    <property type="component" value="Unassembled WGS sequence"/>
</dbReference>
<organism evidence="12 13">
    <name type="scientific">Micromonospora mirobrigensis</name>
    <dbReference type="NCBI Taxonomy" id="262898"/>
    <lineage>
        <taxon>Bacteria</taxon>
        <taxon>Bacillati</taxon>
        <taxon>Actinomycetota</taxon>
        <taxon>Actinomycetes</taxon>
        <taxon>Micromonosporales</taxon>
        <taxon>Micromonosporaceae</taxon>
        <taxon>Micromonospora</taxon>
    </lineage>
</organism>
<feature type="domain" description="PKD" evidence="11">
    <location>
        <begin position="456"/>
        <end position="516"/>
    </location>
</feature>
<dbReference type="InterPro" id="IPR008999">
    <property type="entry name" value="Actin-crosslinking"/>
</dbReference>
<dbReference type="SUPFAM" id="SSF51126">
    <property type="entry name" value="Pectin lyase-like"/>
    <property type="match status" value="1"/>
</dbReference>
<dbReference type="SUPFAM" id="SSF49299">
    <property type="entry name" value="PKD domain"/>
    <property type="match status" value="1"/>
</dbReference>